<dbReference type="GO" id="GO:0003677">
    <property type="term" value="F:DNA binding"/>
    <property type="evidence" value="ECO:0007669"/>
    <property type="project" value="UniProtKB-KW"/>
</dbReference>
<dbReference type="PANTHER" id="PTHR43133">
    <property type="entry name" value="RNA POLYMERASE ECF-TYPE SIGMA FACTO"/>
    <property type="match status" value="1"/>
</dbReference>
<dbReference type="InterPro" id="IPR036388">
    <property type="entry name" value="WH-like_DNA-bd_sf"/>
</dbReference>
<dbReference type="InterPro" id="IPR014289">
    <property type="entry name" value="RNA_pol_sigma-24-rel"/>
</dbReference>
<dbReference type="SUPFAM" id="SSF88946">
    <property type="entry name" value="Sigma2 domain of RNA polymerase sigma factors"/>
    <property type="match status" value="1"/>
</dbReference>
<accession>B1Y6G4</accession>
<evidence type="ECO:0000256" key="1">
    <source>
        <dbReference type="ARBA" id="ARBA00010641"/>
    </source>
</evidence>
<evidence type="ECO:0000256" key="4">
    <source>
        <dbReference type="ARBA" id="ARBA00023125"/>
    </source>
</evidence>
<dbReference type="EMBL" id="CP001013">
    <property type="protein sequence ID" value="ACB34800.1"/>
    <property type="molecule type" value="Genomic_DNA"/>
</dbReference>
<keyword evidence="5" id="KW-0804">Transcription</keyword>
<keyword evidence="4" id="KW-0238">DNA-binding</keyword>
<comment type="similarity">
    <text evidence="1">Belongs to the sigma-70 factor family. ECF subfamily.</text>
</comment>
<evidence type="ECO:0000256" key="5">
    <source>
        <dbReference type="ARBA" id="ARBA00023163"/>
    </source>
</evidence>
<dbReference type="InterPro" id="IPR014284">
    <property type="entry name" value="RNA_pol_sigma-70_dom"/>
</dbReference>
<dbReference type="Gene3D" id="1.10.10.10">
    <property type="entry name" value="Winged helix-like DNA-binding domain superfamily/Winged helix DNA-binding domain"/>
    <property type="match status" value="1"/>
</dbReference>
<evidence type="ECO:0000256" key="2">
    <source>
        <dbReference type="ARBA" id="ARBA00023015"/>
    </source>
</evidence>
<dbReference type="Pfam" id="PF04542">
    <property type="entry name" value="Sigma70_r2"/>
    <property type="match status" value="1"/>
</dbReference>
<dbReference type="RefSeq" id="WP_012347556.1">
    <property type="nucleotide sequence ID" value="NC_010524.1"/>
</dbReference>
<dbReference type="KEGG" id="lch:Lcho_2535"/>
<dbReference type="InterPro" id="IPR013249">
    <property type="entry name" value="RNA_pol_sigma70_r4_t2"/>
</dbReference>
<protein>
    <submittedName>
        <fullName evidence="8">RNA polymerase, sigma-24 subunit, ECF subfamily</fullName>
    </submittedName>
</protein>
<dbReference type="HOGENOM" id="CLU_047691_2_0_4"/>
<sequence length="189" mass="21855">MTDLASQLQGLREPLMRYARKQLRNEAWAEDAVSETLLAALEKPQQFAGQSQLKTWLVGILKHKLVDQIRRHGREISATPDDDQDIDDLLFKADGHWREAPHEWGNPEASLGQRQFIEVLDACVEHLPGQQGQVFMMREWLELETTEICNQLGLSSTNLFVLLHRARLRLRDCLQLRWFNHPNPSKARA</sequence>
<gene>
    <name evidence="8" type="ordered locus">Lcho_2535</name>
</gene>
<dbReference type="InterPro" id="IPR013324">
    <property type="entry name" value="RNA_pol_sigma_r3/r4-like"/>
</dbReference>
<dbReference type="eggNOG" id="COG1595">
    <property type="taxonomic scope" value="Bacteria"/>
</dbReference>
<dbReference type="Proteomes" id="UP000001693">
    <property type="component" value="Chromosome"/>
</dbReference>
<dbReference type="SUPFAM" id="SSF88659">
    <property type="entry name" value="Sigma3 and sigma4 domains of RNA polymerase sigma factors"/>
    <property type="match status" value="1"/>
</dbReference>
<dbReference type="Pfam" id="PF08281">
    <property type="entry name" value="Sigma70_r4_2"/>
    <property type="match status" value="1"/>
</dbReference>
<keyword evidence="9" id="KW-1185">Reference proteome</keyword>
<dbReference type="AlphaFoldDB" id="B1Y6G4"/>
<dbReference type="InterPro" id="IPR039425">
    <property type="entry name" value="RNA_pol_sigma-70-like"/>
</dbReference>
<dbReference type="InterPro" id="IPR013325">
    <property type="entry name" value="RNA_pol_sigma_r2"/>
</dbReference>
<dbReference type="InterPro" id="IPR007627">
    <property type="entry name" value="RNA_pol_sigma70_r2"/>
</dbReference>
<dbReference type="NCBIfam" id="TIGR02943">
    <property type="entry name" value="Sig70_famx1"/>
    <property type="match status" value="1"/>
</dbReference>
<dbReference type="NCBIfam" id="NF009173">
    <property type="entry name" value="PRK12520.1"/>
    <property type="match status" value="1"/>
</dbReference>
<keyword evidence="2" id="KW-0805">Transcription regulation</keyword>
<dbReference type="Gene3D" id="1.10.1740.10">
    <property type="match status" value="1"/>
</dbReference>
<feature type="domain" description="RNA polymerase sigma factor 70 region 4 type 2" evidence="7">
    <location>
        <begin position="118"/>
        <end position="170"/>
    </location>
</feature>
<name>B1Y6G4_LEPCP</name>
<dbReference type="GO" id="GO:0016987">
    <property type="term" value="F:sigma factor activity"/>
    <property type="evidence" value="ECO:0007669"/>
    <property type="project" value="UniProtKB-KW"/>
</dbReference>
<evidence type="ECO:0000256" key="3">
    <source>
        <dbReference type="ARBA" id="ARBA00023082"/>
    </source>
</evidence>
<dbReference type="GO" id="GO:0006352">
    <property type="term" value="P:DNA-templated transcription initiation"/>
    <property type="evidence" value="ECO:0007669"/>
    <property type="project" value="InterPro"/>
</dbReference>
<evidence type="ECO:0000313" key="9">
    <source>
        <dbReference type="Proteomes" id="UP000001693"/>
    </source>
</evidence>
<dbReference type="NCBIfam" id="TIGR02937">
    <property type="entry name" value="sigma70-ECF"/>
    <property type="match status" value="1"/>
</dbReference>
<evidence type="ECO:0000259" key="6">
    <source>
        <dbReference type="Pfam" id="PF04542"/>
    </source>
</evidence>
<feature type="domain" description="RNA polymerase sigma-70 region 2" evidence="6">
    <location>
        <begin position="13"/>
        <end position="74"/>
    </location>
</feature>
<organism evidence="8 9">
    <name type="scientific">Leptothrix cholodnii (strain ATCC 51168 / LMG 8142 / SP-6)</name>
    <name type="common">Leptothrix discophora (strain SP-6)</name>
    <dbReference type="NCBI Taxonomy" id="395495"/>
    <lineage>
        <taxon>Bacteria</taxon>
        <taxon>Pseudomonadati</taxon>
        <taxon>Pseudomonadota</taxon>
        <taxon>Betaproteobacteria</taxon>
        <taxon>Burkholderiales</taxon>
        <taxon>Sphaerotilaceae</taxon>
        <taxon>Leptothrix</taxon>
    </lineage>
</organism>
<dbReference type="STRING" id="395495.Lcho_2535"/>
<evidence type="ECO:0000313" key="8">
    <source>
        <dbReference type="EMBL" id="ACB34800.1"/>
    </source>
</evidence>
<proteinExistence type="inferred from homology"/>
<keyword evidence="3" id="KW-0731">Sigma factor</keyword>
<dbReference type="PANTHER" id="PTHR43133:SF8">
    <property type="entry name" value="RNA POLYMERASE SIGMA FACTOR HI_1459-RELATED"/>
    <property type="match status" value="1"/>
</dbReference>
<evidence type="ECO:0000259" key="7">
    <source>
        <dbReference type="Pfam" id="PF08281"/>
    </source>
</evidence>
<reference evidence="8 9" key="1">
    <citation type="submission" date="2008-03" db="EMBL/GenBank/DDBJ databases">
        <title>Complete sequence of Leptothrix cholodnii SP-6.</title>
        <authorList>
            <consortium name="US DOE Joint Genome Institute"/>
            <person name="Copeland A."/>
            <person name="Lucas S."/>
            <person name="Lapidus A."/>
            <person name="Glavina del Rio T."/>
            <person name="Dalin E."/>
            <person name="Tice H."/>
            <person name="Bruce D."/>
            <person name="Goodwin L."/>
            <person name="Pitluck S."/>
            <person name="Chertkov O."/>
            <person name="Brettin T."/>
            <person name="Detter J.C."/>
            <person name="Han C."/>
            <person name="Kuske C.R."/>
            <person name="Schmutz J."/>
            <person name="Larimer F."/>
            <person name="Land M."/>
            <person name="Hauser L."/>
            <person name="Kyrpides N."/>
            <person name="Lykidis A."/>
            <person name="Emerson D."/>
            <person name="Richardson P."/>
        </authorList>
    </citation>
    <scope>NUCLEOTIDE SEQUENCE [LARGE SCALE GENOMIC DNA]</scope>
    <source>
        <strain evidence="9">ATCC 51168 / LMG 8142 / SP-6</strain>
    </source>
</reference>
<dbReference type="OrthoDB" id="9782108at2"/>